<feature type="transmembrane region" description="Helical" evidence="11">
    <location>
        <begin position="417"/>
        <end position="438"/>
    </location>
</feature>
<feature type="transmembrane region" description="Helical" evidence="11">
    <location>
        <begin position="250"/>
        <end position="273"/>
    </location>
</feature>
<evidence type="ECO:0000256" key="5">
    <source>
        <dbReference type="ARBA" id="ARBA00022679"/>
    </source>
</evidence>
<dbReference type="AlphaFoldDB" id="A0A9P6NE91"/>
<comment type="caution">
    <text evidence="12">The sequence shown here is derived from an EMBL/GenBank/DDBJ whole genome shotgun (WGS) entry which is preliminary data.</text>
</comment>
<feature type="transmembrane region" description="Helical" evidence="11">
    <location>
        <begin position="349"/>
        <end position="366"/>
    </location>
</feature>
<keyword evidence="5 11" id="KW-0808">Transferase</keyword>
<evidence type="ECO:0000313" key="13">
    <source>
        <dbReference type="Proteomes" id="UP000886653"/>
    </source>
</evidence>
<feature type="transmembrane region" description="Helical" evidence="11">
    <location>
        <begin position="515"/>
        <end position="538"/>
    </location>
</feature>
<comment type="catalytic activity">
    <reaction evidence="10">
        <text>an alpha-D-Glc-(1-&gt;3)-alpha-D-Man-(1-&gt;2)-alpha-D-Man-(1-&gt;2)-alpha-D-Man-(1-&gt;3)-[alpha-D-Man-(1-&gt;2)-alpha-D-Man-(1-&gt;3)-[alpha-D-Man-(1-&gt;2)-alpha-D-Man-(1-&gt;6)]-alpha-D-Man-(1-&gt;6)]-beta-D-Man-(1-&gt;4)-beta-D-GlcNAc-(1-&gt;4)-alpha-D-GlcNAc-diphospho-di-trans,poly-cis-dolichol + a di-trans,poly-cis-dolichyl beta-D-glucosyl phosphate = an alpha-D-Glc-(1-&gt;3)-alpha-D-Glc-(1-&gt;3)-alpha-D-Man-(1-&gt;2)-alpha-D-Man-(1-&gt;2)-alpha-D-Man-(1-&gt;3)-[alpha-D-Man-(1-&gt;2)-alpha-D-Man-(1-&gt;3)-[alpha-D-Man-(1-&gt;2)-alpha-D-Man-(1-&gt;6)]-alpha-D-Man-(1-&gt;6)]-beta-D-Man-(1-&gt;4)-beta-D-GlcNAc-(1-&gt;4)-alpha-D-GlcNAc-diphospho-di-trans,poly-cis-dolichol + a di-trans,poly-cis-dolichyl phosphate + H(+)</text>
        <dbReference type="Rhea" id="RHEA:31307"/>
        <dbReference type="Rhea" id="RHEA-COMP:19498"/>
        <dbReference type="Rhea" id="RHEA-COMP:19502"/>
        <dbReference type="Rhea" id="RHEA-COMP:19521"/>
        <dbReference type="Rhea" id="RHEA-COMP:19522"/>
        <dbReference type="ChEBI" id="CHEBI:15378"/>
        <dbReference type="ChEBI" id="CHEBI:57525"/>
        <dbReference type="ChEBI" id="CHEBI:57683"/>
        <dbReference type="ChEBI" id="CHEBI:132521"/>
        <dbReference type="ChEBI" id="CHEBI:132522"/>
        <dbReference type="EC" id="2.4.1.265"/>
    </reaction>
    <physiologicalReaction direction="left-to-right" evidence="10">
        <dbReference type="Rhea" id="RHEA:31308"/>
    </physiologicalReaction>
</comment>
<feature type="transmembrane region" description="Helical" evidence="11">
    <location>
        <begin position="154"/>
        <end position="173"/>
    </location>
</feature>
<feature type="transmembrane region" description="Helical" evidence="11">
    <location>
        <begin position="203"/>
        <end position="230"/>
    </location>
</feature>
<organism evidence="12 13">
    <name type="scientific">Cronartium quercuum f. sp. fusiforme G11</name>
    <dbReference type="NCBI Taxonomy" id="708437"/>
    <lineage>
        <taxon>Eukaryota</taxon>
        <taxon>Fungi</taxon>
        <taxon>Dikarya</taxon>
        <taxon>Basidiomycota</taxon>
        <taxon>Pucciniomycotina</taxon>
        <taxon>Pucciniomycetes</taxon>
        <taxon>Pucciniales</taxon>
        <taxon>Coleosporiaceae</taxon>
        <taxon>Cronartium</taxon>
    </lineage>
</organism>
<dbReference type="OrthoDB" id="1689333at2759"/>
<evidence type="ECO:0000256" key="11">
    <source>
        <dbReference type="RuleBase" id="RU363110"/>
    </source>
</evidence>
<sequence>MSSNPIHSPTTQLSPSLSSALRWSFTSPRLTSLEWDLLVLSTCIKVLLLPAYRSTDFEVHRNWLAITHSLPLSQWYYDITSEWTLDYPPFFAYFERLLSSIAVLVDPKIVELSNLGYASPTCVGFQRGTVIVTELIALGSVLLKLSRNPMKGQTPTSAFAISASLFFHPGLIIVDHIHFQYNGFMLGILMWSIWAVRERHFKLSALLFAVLLNFKHIFVYLAPPFLVYLFRGYCFPPTADGSSSFRQFHFYRLVQLGLIVVTTCIISFGPFLFESGAPGLAQIFSRLFPFQRGLNHAYWAGNLWAVYSAIDRVLLKLMISRGSDVNLSALNSSSRGLVGDTSFAILPEISPKTCFGLTIGFVAVFMTKLWQDPTYIRFLKSIVLSAMTSFLFGWHVHEKAALLFLVPMTFLATEDYQHFRTWMIASSAGIFGLFPLLIKPAETPIKILYTVIWCSLVYTILKKNLFRPTLSTSSLLLIMAENTYISGFALVQAYVSVIHQFLFGGTGSSMDFLPLMITSIYCSIGIIWAYVRMCYLYFV</sequence>
<proteinExistence type="inferred from homology"/>
<evidence type="ECO:0000256" key="7">
    <source>
        <dbReference type="ARBA" id="ARBA00022824"/>
    </source>
</evidence>
<comment type="pathway">
    <text evidence="2 11">Protein modification; protein glycosylation.</text>
</comment>
<name>A0A9P6NE91_9BASI</name>
<feature type="transmembrane region" description="Helical" evidence="11">
    <location>
        <begin position="484"/>
        <end position="503"/>
    </location>
</feature>
<gene>
    <name evidence="12" type="ORF">CROQUDRAFT_47424</name>
</gene>
<evidence type="ECO:0000256" key="6">
    <source>
        <dbReference type="ARBA" id="ARBA00022692"/>
    </source>
</evidence>
<evidence type="ECO:0000256" key="2">
    <source>
        <dbReference type="ARBA" id="ARBA00004922"/>
    </source>
</evidence>
<protein>
    <recommendedName>
        <fullName evidence="11">Alpha-1,3-glucosyltransferase</fullName>
        <ecNumber evidence="11">2.4.1.-</ecNumber>
    </recommendedName>
</protein>
<dbReference type="EMBL" id="MU167297">
    <property type="protein sequence ID" value="KAG0144343.1"/>
    <property type="molecule type" value="Genomic_DNA"/>
</dbReference>
<accession>A0A9P6NE91</accession>
<keyword evidence="6 11" id="KW-0812">Transmembrane</keyword>
<comment type="subcellular location">
    <subcellularLocation>
        <location evidence="1 11">Endoplasmic reticulum membrane</location>
        <topology evidence="1 11">Multi-pass membrane protein</topology>
    </subcellularLocation>
</comment>
<evidence type="ECO:0000256" key="4">
    <source>
        <dbReference type="ARBA" id="ARBA00022676"/>
    </source>
</evidence>
<evidence type="ECO:0000313" key="12">
    <source>
        <dbReference type="EMBL" id="KAG0144343.1"/>
    </source>
</evidence>
<dbReference type="GO" id="GO:0042283">
    <property type="term" value="F:dolichyl pyrophosphate Glc1Man9GlcNAc2 alpha-1,3-glucosyltransferase activity"/>
    <property type="evidence" value="ECO:0007669"/>
    <property type="project" value="UniProtKB-EC"/>
</dbReference>
<comment type="similarity">
    <text evidence="3 11">Belongs to the ALG6/ALG8 glucosyltransferase family.</text>
</comment>
<dbReference type="Proteomes" id="UP000886653">
    <property type="component" value="Unassembled WGS sequence"/>
</dbReference>
<dbReference type="PANTHER" id="PTHR12413:SF2">
    <property type="entry name" value="DOLICHYL PYROPHOSPHATE GLC1MAN9GLCNAC2 ALPHA-1,3-GLUCOSYLTRANSFERASE-RELATED"/>
    <property type="match status" value="1"/>
</dbReference>
<evidence type="ECO:0000256" key="10">
    <source>
        <dbReference type="ARBA" id="ARBA00047346"/>
    </source>
</evidence>
<dbReference type="PANTHER" id="PTHR12413">
    <property type="entry name" value="DOLICHYL GLYCOSYLTRANSFERASE"/>
    <property type="match status" value="1"/>
</dbReference>
<evidence type="ECO:0000256" key="3">
    <source>
        <dbReference type="ARBA" id="ARBA00008715"/>
    </source>
</evidence>
<feature type="transmembrane region" description="Helical" evidence="11">
    <location>
        <begin position="378"/>
        <end position="397"/>
    </location>
</feature>
<dbReference type="EC" id="2.4.1.-" evidence="11"/>
<keyword evidence="8 11" id="KW-1133">Transmembrane helix</keyword>
<keyword evidence="13" id="KW-1185">Reference proteome</keyword>
<keyword evidence="9 11" id="KW-0472">Membrane</keyword>
<evidence type="ECO:0000256" key="8">
    <source>
        <dbReference type="ARBA" id="ARBA00022989"/>
    </source>
</evidence>
<dbReference type="InterPro" id="IPR004856">
    <property type="entry name" value="Glyco_trans_ALG6/ALG8"/>
</dbReference>
<dbReference type="GO" id="GO:0005789">
    <property type="term" value="C:endoplasmic reticulum membrane"/>
    <property type="evidence" value="ECO:0007669"/>
    <property type="project" value="UniProtKB-SubCell"/>
</dbReference>
<evidence type="ECO:0000256" key="1">
    <source>
        <dbReference type="ARBA" id="ARBA00004477"/>
    </source>
</evidence>
<dbReference type="Pfam" id="PF03155">
    <property type="entry name" value="Alg6_Alg8"/>
    <property type="match status" value="1"/>
</dbReference>
<reference evidence="12" key="1">
    <citation type="submission" date="2013-11" db="EMBL/GenBank/DDBJ databases">
        <title>Genome sequence of the fusiform rust pathogen reveals effectors for host alternation and coevolution with pine.</title>
        <authorList>
            <consortium name="DOE Joint Genome Institute"/>
            <person name="Smith K."/>
            <person name="Pendleton A."/>
            <person name="Kubisiak T."/>
            <person name="Anderson C."/>
            <person name="Salamov A."/>
            <person name="Aerts A."/>
            <person name="Riley R."/>
            <person name="Clum A."/>
            <person name="Lindquist E."/>
            <person name="Ence D."/>
            <person name="Campbell M."/>
            <person name="Kronenberg Z."/>
            <person name="Feau N."/>
            <person name="Dhillon B."/>
            <person name="Hamelin R."/>
            <person name="Burleigh J."/>
            <person name="Smith J."/>
            <person name="Yandell M."/>
            <person name="Nelson C."/>
            <person name="Grigoriev I."/>
            <person name="Davis J."/>
        </authorList>
    </citation>
    <scope>NUCLEOTIDE SEQUENCE</scope>
    <source>
        <strain evidence="12">G11</strain>
    </source>
</reference>
<evidence type="ECO:0000256" key="9">
    <source>
        <dbReference type="ARBA" id="ARBA00023136"/>
    </source>
</evidence>
<dbReference type="GO" id="GO:0006487">
    <property type="term" value="P:protein N-linked glycosylation"/>
    <property type="evidence" value="ECO:0007669"/>
    <property type="project" value="TreeGrafter"/>
</dbReference>
<keyword evidence="7 11" id="KW-0256">Endoplasmic reticulum</keyword>
<keyword evidence="4 11" id="KW-0328">Glycosyltransferase</keyword>